<comment type="caution">
    <text evidence="2">The sequence shown here is derived from an EMBL/GenBank/DDBJ whole genome shotgun (WGS) entry which is preliminary data.</text>
</comment>
<feature type="domain" description="N-acetyltransferase" evidence="1">
    <location>
        <begin position="9"/>
        <end position="51"/>
    </location>
</feature>
<evidence type="ECO:0000313" key="2">
    <source>
        <dbReference type="EMBL" id="ENV43662.1"/>
    </source>
</evidence>
<dbReference type="GO" id="GO:0016747">
    <property type="term" value="F:acyltransferase activity, transferring groups other than amino-acyl groups"/>
    <property type="evidence" value="ECO:0007669"/>
    <property type="project" value="InterPro"/>
</dbReference>
<reference evidence="2 3" key="1">
    <citation type="submission" date="2013-02" db="EMBL/GenBank/DDBJ databases">
        <title>The Genome Sequence of Acinetobacter schindleri CIP 107287.</title>
        <authorList>
            <consortium name="The Broad Institute Genome Sequencing Platform"/>
            <consortium name="The Broad Institute Genome Sequencing Center for Infectious Disease"/>
            <person name="Cerqueira G."/>
            <person name="Feldgarden M."/>
            <person name="Courvalin P."/>
            <person name="Perichon B."/>
            <person name="Grillot-Courvalin C."/>
            <person name="Clermont D."/>
            <person name="Rocha E."/>
            <person name="Yoon E.-J."/>
            <person name="Nemec A."/>
            <person name="Walker B."/>
            <person name="Young S.K."/>
            <person name="Zeng Q."/>
            <person name="Gargeya S."/>
            <person name="Fitzgerald M."/>
            <person name="Haas B."/>
            <person name="Abouelleil A."/>
            <person name="Alvarado L."/>
            <person name="Arachchi H.M."/>
            <person name="Berlin A.M."/>
            <person name="Chapman S.B."/>
            <person name="Dewar J."/>
            <person name="Goldberg J."/>
            <person name="Griggs A."/>
            <person name="Gujja S."/>
            <person name="Hansen M."/>
            <person name="Howarth C."/>
            <person name="Imamovic A."/>
            <person name="Larimer J."/>
            <person name="McCowan C."/>
            <person name="Murphy C."/>
            <person name="Neiman D."/>
            <person name="Pearson M."/>
            <person name="Priest M."/>
            <person name="Roberts A."/>
            <person name="Saif S."/>
            <person name="Shea T."/>
            <person name="Sisk P."/>
            <person name="Sykes S."/>
            <person name="Wortman J."/>
            <person name="Nusbaum C."/>
            <person name="Birren B."/>
        </authorList>
    </citation>
    <scope>NUCLEOTIDE SEQUENCE [LARGE SCALE GENOMIC DNA]</scope>
    <source>
        <strain evidence="2 3">CIP 107287</strain>
    </source>
</reference>
<gene>
    <name evidence="2" type="ORF">F955_02356</name>
</gene>
<dbReference type="InterPro" id="IPR016181">
    <property type="entry name" value="Acyl_CoA_acyltransferase"/>
</dbReference>
<evidence type="ECO:0000259" key="1">
    <source>
        <dbReference type="Pfam" id="PF13302"/>
    </source>
</evidence>
<evidence type="ECO:0000313" key="3">
    <source>
        <dbReference type="Proteomes" id="UP000018440"/>
    </source>
</evidence>
<name>N8Z3K4_9GAMM</name>
<accession>N8Z3K4</accession>
<dbReference type="HOGENOM" id="CLU_3003563_0_0_6"/>
<organism evidence="2 3">
    <name type="scientific">Acinetobacter schindleri CIP 107287</name>
    <dbReference type="NCBI Taxonomy" id="1217988"/>
    <lineage>
        <taxon>Bacteria</taxon>
        <taxon>Pseudomonadati</taxon>
        <taxon>Pseudomonadota</taxon>
        <taxon>Gammaproteobacteria</taxon>
        <taxon>Moraxellales</taxon>
        <taxon>Moraxellaceae</taxon>
        <taxon>Acinetobacter</taxon>
    </lineage>
</organism>
<dbReference type="InterPro" id="IPR000182">
    <property type="entry name" value="GNAT_dom"/>
</dbReference>
<dbReference type="AlphaFoldDB" id="N8Z3K4"/>
<proteinExistence type="predicted"/>
<dbReference type="Pfam" id="PF13302">
    <property type="entry name" value="Acetyltransf_3"/>
    <property type="match status" value="1"/>
</dbReference>
<dbReference type="EMBL" id="APPQ01000028">
    <property type="protein sequence ID" value="ENV43662.1"/>
    <property type="molecule type" value="Genomic_DNA"/>
</dbReference>
<dbReference type="Gene3D" id="3.40.630.30">
    <property type="match status" value="1"/>
</dbReference>
<sequence>MDIKIETPRLILRQWQDSDTAPFIQMCVDNEVMRYFPAPLTPEQSLQFIEKSDSTD</sequence>
<dbReference type="SUPFAM" id="SSF55729">
    <property type="entry name" value="Acyl-CoA N-acyltransferases (Nat)"/>
    <property type="match status" value="1"/>
</dbReference>
<protein>
    <recommendedName>
        <fullName evidence="1">N-acetyltransferase domain-containing protein</fullName>
    </recommendedName>
</protein>
<dbReference type="Proteomes" id="UP000018440">
    <property type="component" value="Unassembled WGS sequence"/>
</dbReference>
<dbReference type="PATRIC" id="fig|1217988.3.peg.2265"/>